<feature type="compositionally biased region" description="Acidic residues" evidence="1">
    <location>
        <begin position="590"/>
        <end position="605"/>
    </location>
</feature>
<dbReference type="KEGG" id="ipu:108270768"/>
<feature type="domain" description="Fibronectin type-III" evidence="4">
    <location>
        <begin position="398"/>
        <end position="493"/>
    </location>
</feature>
<dbReference type="InterPro" id="IPR003961">
    <property type="entry name" value="FN3_dom"/>
</dbReference>
<protein>
    <submittedName>
        <fullName evidence="6">Interleukin-12 receptor subunit beta-2</fullName>
    </submittedName>
</protein>
<keyword evidence="6" id="KW-0675">Receptor</keyword>
<evidence type="ECO:0000313" key="5">
    <source>
        <dbReference type="Proteomes" id="UP000221080"/>
    </source>
</evidence>
<dbReference type="RefSeq" id="XP_017333161.1">
    <property type="nucleotide sequence ID" value="XM_017477672.3"/>
</dbReference>
<dbReference type="Proteomes" id="UP000221080">
    <property type="component" value="Chromosome 10"/>
</dbReference>
<feature type="signal peptide" evidence="3">
    <location>
        <begin position="1"/>
        <end position="15"/>
    </location>
</feature>
<sequence>MKTVGLLVFLVAVFADKGATCSVSRPQCYKSTTKPDDDFLCEWGDRDHSPDAIYTIVLQTSSVNDSLYASQFVAENQMYKFLTVESLTTTQLLDIWVHRQVFNVTCSSPTISVLLRNSVKYSSPDIQKKIRSAEKLILSWPRVNDNKGAIHEIRWKKLNDSWQNETFQTEDSKETEHGIWDSYTLQLQEHAVYQVQIRRKAKQSLLWSDWSQTADIPIEIQQPVVRWREKKYAENGTREIKLKWNKPPPEASFGGVSYTLTVNFTCEKTLRKTIKDNTFKIAATYSEARVSIVAINSVGSSATQEIVIPPVQHLKYCHKESHIDSLPRRYCLEWYKLVDGETRPAEVNISWSNTLEDIKKGMEKFVRYYYFLHTGRKQTRRTKITCPVYSTEGAPTSQPKNVTVLNITHESAVLWWRPIPVQEQHGFLMHYLIWISREGHTDTDHHQVPANETSFLLRNLDAASSYTLNIAGRTIVGAGPNSTRTFFTLSSPSTDNGLKMIILIVCAVVLLFSIAVSIAIRRLRSKLLPMIPSPVISLVAMPHMDNQNLKTLTEEVDNVILLCRGDQDKHSRSPKQKHGISLHYYEVSVDEDKEDEGEEDDDETDFTGFISSDKPSAFPNPNYKGQLLQFPESLEIADKGQMESCEVSTPSYKNGLFFENRGLDNEGISVQL</sequence>
<organism evidence="5 6">
    <name type="scientific">Ictalurus punctatus</name>
    <name type="common">Channel catfish</name>
    <name type="synonym">Silurus punctatus</name>
    <dbReference type="NCBI Taxonomy" id="7998"/>
    <lineage>
        <taxon>Eukaryota</taxon>
        <taxon>Metazoa</taxon>
        <taxon>Chordata</taxon>
        <taxon>Craniata</taxon>
        <taxon>Vertebrata</taxon>
        <taxon>Euteleostomi</taxon>
        <taxon>Actinopterygii</taxon>
        <taxon>Neopterygii</taxon>
        <taxon>Teleostei</taxon>
        <taxon>Ostariophysi</taxon>
        <taxon>Siluriformes</taxon>
        <taxon>Ictaluridae</taxon>
        <taxon>Ictalurus</taxon>
    </lineage>
</organism>
<dbReference type="SUPFAM" id="SSF49265">
    <property type="entry name" value="Fibronectin type III"/>
    <property type="match status" value="2"/>
</dbReference>
<dbReference type="GeneID" id="108270768"/>
<evidence type="ECO:0000313" key="6">
    <source>
        <dbReference type="RefSeq" id="XP_017333161.1"/>
    </source>
</evidence>
<dbReference type="Gene3D" id="2.60.40.10">
    <property type="entry name" value="Immunoglobulins"/>
    <property type="match status" value="3"/>
</dbReference>
<accession>A0A2D0RSL6</accession>
<dbReference type="STRING" id="7998.ENSIPUP00000019957"/>
<feature type="chain" id="PRO_5012203716" evidence="3">
    <location>
        <begin position="16"/>
        <end position="672"/>
    </location>
</feature>
<evidence type="ECO:0000256" key="1">
    <source>
        <dbReference type="SAM" id="MobiDB-lite"/>
    </source>
</evidence>
<evidence type="ECO:0000256" key="3">
    <source>
        <dbReference type="SAM" id="SignalP"/>
    </source>
</evidence>
<dbReference type="OMA" id="GFLTHYK"/>
<keyword evidence="3" id="KW-0732">Signal</keyword>
<reference evidence="6" key="2">
    <citation type="submission" date="2025-08" db="UniProtKB">
        <authorList>
            <consortium name="RefSeq"/>
        </authorList>
    </citation>
    <scope>IDENTIFICATION</scope>
    <source>
        <tissue evidence="6">Blood</tissue>
    </source>
</reference>
<name>A0A2D0RSL6_ICTPU</name>
<keyword evidence="2" id="KW-1133">Transmembrane helix</keyword>
<dbReference type="PROSITE" id="PS50853">
    <property type="entry name" value="FN3"/>
    <property type="match status" value="1"/>
</dbReference>
<evidence type="ECO:0000256" key="2">
    <source>
        <dbReference type="SAM" id="Phobius"/>
    </source>
</evidence>
<proteinExistence type="predicted"/>
<dbReference type="InterPro" id="IPR036116">
    <property type="entry name" value="FN3_sf"/>
</dbReference>
<dbReference type="PANTHER" id="PTHR48483">
    <property type="entry name" value="INTERLEUKIN-27 SUBUNIT BETA"/>
    <property type="match status" value="1"/>
</dbReference>
<dbReference type="CTD" id="3594"/>
<dbReference type="PANTHER" id="PTHR48483:SF1">
    <property type="entry name" value="INTERLEUKIN-12 RECEPTOR SUBUNIT BETA-1-RELATED"/>
    <property type="match status" value="1"/>
</dbReference>
<keyword evidence="5" id="KW-1185">Reference proteome</keyword>
<keyword evidence="2" id="KW-0812">Transmembrane</keyword>
<dbReference type="CDD" id="cd00063">
    <property type="entry name" value="FN3"/>
    <property type="match status" value="1"/>
</dbReference>
<gene>
    <name evidence="6" type="primary">il12rb1</name>
</gene>
<feature type="region of interest" description="Disordered" evidence="1">
    <location>
        <begin position="590"/>
        <end position="612"/>
    </location>
</feature>
<keyword evidence="2" id="KW-0472">Membrane</keyword>
<reference evidence="5" key="1">
    <citation type="journal article" date="2016" name="Nat. Commun.">
        <title>The channel catfish genome sequence provides insights into the evolution of scale formation in teleosts.</title>
        <authorList>
            <person name="Liu Z."/>
            <person name="Liu S."/>
            <person name="Yao J."/>
            <person name="Bao L."/>
            <person name="Zhang J."/>
            <person name="Li Y."/>
            <person name="Jiang C."/>
            <person name="Sun L."/>
            <person name="Wang R."/>
            <person name="Zhang Y."/>
            <person name="Zhou T."/>
            <person name="Zeng Q."/>
            <person name="Fu Q."/>
            <person name="Gao S."/>
            <person name="Li N."/>
            <person name="Koren S."/>
            <person name="Jiang Y."/>
            <person name="Zimin A."/>
            <person name="Xu P."/>
            <person name="Phillippy A.M."/>
            <person name="Geng X."/>
            <person name="Song L."/>
            <person name="Sun F."/>
            <person name="Li C."/>
            <person name="Wang X."/>
            <person name="Chen A."/>
            <person name="Jin Y."/>
            <person name="Yuan Z."/>
            <person name="Yang Y."/>
            <person name="Tan S."/>
            <person name="Peatman E."/>
            <person name="Lu J."/>
            <person name="Qin Z."/>
            <person name="Dunham R."/>
            <person name="Li Z."/>
            <person name="Sonstegard T."/>
            <person name="Feng J."/>
            <person name="Danzmann R.G."/>
            <person name="Schroeder S."/>
            <person name="Scheffler B."/>
            <person name="Duke M.V."/>
            <person name="Ballard L."/>
            <person name="Kucuktas H."/>
            <person name="Kaltenboeck L."/>
            <person name="Liu H."/>
            <person name="Armbruster J."/>
            <person name="Xie Y."/>
            <person name="Kirby M.L."/>
            <person name="Tian Y."/>
            <person name="Flanagan M.E."/>
            <person name="Mu W."/>
            <person name="Waldbieser G.C."/>
        </authorList>
    </citation>
    <scope>NUCLEOTIDE SEQUENCE [LARGE SCALE GENOMIC DNA]</scope>
    <source>
        <strain evidence="5">SDA103</strain>
    </source>
</reference>
<dbReference type="AlphaFoldDB" id="A0A2D0RSL6"/>
<dbReference type="InterPro" id="IPR053073">
    <property type="entry name" value="IL11/IL27_subunit_beta"/>
</dbReference>
<feature type="transmembrane region" description="Helical" evidence="2">
    <location>
        <begin position="500"/>
        <end position="520"/>
    </location>
</feature>
<dbReference type="OrthoDB" id="8945484at2759"/>
<dbReference type="Pfam" id="PF00041">
    <property type="entry name" value="fn3"/>
    <property type="match status" value="1"/>
</dbReference>
<dbReference type="InterPro" id="IPR013783">
    <property type="entry name" value="Ig-like_fold"/>
</dbReference>
<dbReference type="SMART" id="SM00060">
    <property type="entry name" value="FN3"/>
    <property type="match status" value="2"/>
</dbReference>
<evidence type="ECO:0000259" key="4">
    <source>
        <dbReference type="PROSITE" id="PS50853"/>
    </source>
</evidence>